<dbReference type="GO" id="GO:0005886">
    <property type="term" value="C:plasma membrane"/>
    <property type="evidence" value="ECO:0007669"/>
    <property type="project" value="TreeGrafter"/>
</dbReference>
<protein>
    <recommendedName>
        <fullName evidence="1">CSC1/OSCA1-like N-terminal transmembrane domain-containing protein</fullName>
    </recommendedName>
</protein>
<name>R7W1B5_AEGTA</name>
<dbReference type="PANTHER" id="PTHR13018:SF109">
    <property type="entry name" value="CSC1-LIKE PROTEIN HYP1"/>
    <property type="match status" value="1"/>
</dbReference>
<reference evidence="2" key="1">
    <citation type="submission" date="2015-06" db="UniProtKB">
        <authorList>
            <consortium name="EnsemblPlants"/>
        </authorList>
    </citation>
    <scope>IDENTIFICATION</scope>
</reference>
<dbReference type="InterPro" id="IPR045122">
    <property type="entry name" value="Csc1-like"/>
</dbReference>
<dbReference type="PANTHER" id="PTHR13018">
    <property type="entry name" value="PROBABLE MEMBRANE PROTEIN DUF221-RELATED"/>
    <property type="match status" value="1"/>
</dbReference>
<evidence type="ECO:0000259" key="1">
    <source>
        <dbReference type="Pfam" id="PF13967"/>
    </source>
</evidence>
<dbReference type="Pfam" id="PF13967">
    <property type="entry name" value="RSN1_TM"/>
    <property type="match status" value="2"/>
</dbReference>
<accession>R7W1B5</accession>
<dbReference type="EnsemblPlants" id="EMT00332">
    <property type="protein sequence ID" value="EMT00332"/>
    <property type="gene ID" value="F775_30137"/>
</dbReference>
<dbReference type="GO" id="GO:0005227">
    <property type="term" value="F:calcium-activated cation channel activity"/>
    <property type="evidence" value="ECO:0007669"/>
    <property type="project" value="InterPro"/>
</dbReference>
<evidence type="ECO:0000313" key="2">
    <source>
        <dbReference type="EnsemblPlants" id="EMT00332"/>
    </source>
</evidence>
<sequence length="263" mass="29361">MIVSALATAVGVNLGLTVLLVSAYSLLRRRPPFVSVYAPRRPYAPLESWIAAAWRRSEDDIHAAAGLDGVVFVRIFVFRSPIPSHQLCLFVPLALLLNPRVLRGYGSSIRLFAVVAVVGVGVLMPINFMGDQLRLIDFTDLPSKSVDVLSISNVLDGSNKLWLHFSAVYIITGVACYLLYYEYRYISGKRLEYFMTSKPLPQYFTVLVRAIPITDGGSVSDAVDKFFKEYHSSTYLSHTVVHQTGKLRRLLVRFSSFGYICIA</sequence>
<organism evidence="2">
    <name type="scientific">Aegilops tauschii</name>
    <name type="common">Tausch's goatgrass</name>
    <name type="synonym">Aegilops squarrosa</name>
    <dbReference type="NCBI Taxonomy" id="37682"/>
    <lineage>
        <taxon>Eukaryota</taxon>
        <taxon>Viridiplantae</taxon>
        <taxon>Streptophyta</taxon>
        <taxon>Embryophyta</taxon>
        <taxon>Tracheophyta</taxon>
        <taxon>Spermatophyta</taxon>
        <taxon>Magnoliopsida</taxon>
        <taxon>Liliopsida</taxon>
        <taxon>Poales</taxon>
        <taxon>Poaceae</taxon>
        <taxon>BOP clade</taxon>
        <taxon>Pooideae</taxon>
        <taxon>Triticodae</taxon>
        <taxon>Triticeae</taxon>
        <taxon>Triticinae</taxon>
        <taxon>Aegilops</taxon>
    </lineage>
</organism>
<proteinExistence type="predicted"/>
<feature type="domain" description="CSC1/OSCA1-like N-terminal transmembrane" evidence="1">
    <location>
        <begin position="6"/>
        <end position="84"/>
    </location>
</feature>
<dbReference type="AlphaFoldDB" id="R7W1B5"/>
<dbReference type="InterPro" id="IPR032880">
    <property type="entry name" value="CSC1/OSCA1-like_N"/>
</dbReference>
<feature type="domain" description="CSC1/OSCA1-like N-terminal transmembrane" evidence="1">
    <location>
        <begin position="102"/>
        <end position="182"/>
    </location>
</feature>